<dbReference type="EMBL" id="JAMYWD010000012">
    <property type="protein sequence ID" value="KAJ4951661.1"/>
    <property type="molecule type" value="Genomic_DNA"/>
</dbReference>
<evidence type="ECO:0000256" key="2">
    <source>
        <dbReference type="ARBA" id="ARBA00004141"/>
    </source>
</evidence>
<comment type="similarity">
    <text evidence="4">Belongs to the oleosin family.</text>
</comment>
<name>A0A9Q0JTW3_9MAGN</name>
<evidence type="ECO:0000256" key="7">
    <source>
        <dbReference type="ARBA" id="ARBA00022989"/>
    </source>
</evidence>
<keyword evidence="5" id="KW-0551">Lipid droplet</keyword>
<dbReference type="Pfam" id="PF01277">
    <property type="entry name" value="Oleosin"/>
    <property type="match status" value="1"/>
</dbReference>
<evidence type="ECO:0000256" key="6">
    <source>
        <dbReference type="ARBA" id="ARBA00022692"/>
    </source>
</evidence>
<feature type="transmembrane region" description="Helical" evidence="9">
    <location>
        <begin position="30"/>
        <end position="54"/>
    </location>
</feature>
<keyword evidence="6 9" id="KW-0812">Transmembrane</keyword>
<comment type="function">
    <text evidence="1">May have a structural role to stabilize the lipid body during desiccation of the seed by preventing coalescence of the oil. Probably interacts with both lipid and phospholipid moieties of lipid bodies. May also provide recognition signals for specific lipase anchorage in lipolysis during seedling growth.</text>
</comment>
<proteinExistence type="inferred from homology"/>
<evidence type="ECO:0000313" key="11">
    <source>
        <dbReference type="Proteomes" id="UP001141806"/>
    </source>
</evidence>
<dbReference type="Proteomes" id="UP001141806">
    <property type="component" value="Unassembled WGS sequence"/>
</dbReference>
<evidence type="ECO:0008006" key="12">
    <source>
        <dbReference type="Google" id="ProtNLM"/>
    </source>
</evidence>
<dbReference type="GO" id="GO:0019915">
    <property type="term" value="P:lipid storage"/>
    <property type="evidence" value="ECO:0007669"/>
    <property type="project" value="TreeGrafter"/>
</dbReference>
<evidence type="ECO:0000256" key="5">
    <source>
        <dbReference type="ARBA" id="ARBA00022677"/>
    </source>
</evidence>
<dbReference type="GO" id="GO:0005576">
    <property type="term" value="C:extracellular region"/>
    <property type="evidence" value="ECO:0007669"/>
    <property type="project" value="TreeGrafter"/>
</dbReference>
<organism evidence="10 11">
    <name type="scientific">Protea cynaroides</name>
    <dbReference type="NCBI Taxonomy" id="273540"/>
    <lineage>
        <taxon>Eukaryota</taxon>
        <taxon>Viridiplantae</taxon>
        <taxon>Streptophyta</taxon>
        <taxon>Embryophyta</taxon>
        <taxon>Tracheophyta</taxon>
        <taxon>Spermatophyta</taxon>
        <taxon>Magnoliopsida</taxon>
        <taxon>Proteales</taxon>
        <taxon>Proteaceae</taxon>
        <taxon>Protea</taxon>
    </lineage>
</organism>
<dbReference type="PANTHER" id="PTHR33203:SF25">
    <property type="entry name" value="OLEOSIN 18.5 KDA"/>
    <property type="match status" value="1"/>
</dbReference>
<dbReference type="GO" id="GO:0012511">
    <property type="term" value="C:monolayer-surrounded lipid storage body"/>
    <property type="evidence" value="ECO:0007669"/>
    <property type="project" value="InterPro"/>
</dbReference>
<keyword evidence="8 9" id="KW-0472">Membrane</keyword>
<dbReference type="GO" id="GO:0016020">
    <property type="term" value="C:membrane"/>
    <property type="evidence" value="ECO:0007669"/>
    <property type="project" value="UniProtKB-SubCell"/>
</dbReference>
<accession>A0A9Q0JTW3</accession>
<evidence type="ECO:0000256" key="1">
    <source>
        <dbReference type="ARBA" id="ARBA00002582"/>
    </source>
</evidence>
<dbReference type="InterPro" id="IPR000136">
    <property type="entry name" value="Oleosin"/>
</dbReference>
<dbReference type="AlphaFoldDB" id="A0A9Q0JTW3"/>
<evidence type="ECO:0000256" key="9">
    <source>
        <dbReference type="SAM" id="Phobius"/>
    </source>
</evidence>
<evidence type="ECO:0000256" key="3">
    <source>
        <dbReference type="ARBA" id="ARBA00004502"/>
    </source>
</evidence>
<gene>
    <name evidence="10" type="ORF">NE237_028493</name>
</gene>
<feature type="transmembrane region" description="Helical" evidence="9">
    <location>
        <begin position="74"/>
        <end position="98"/>
    </location>
</feature>
<comment type="subcellular location">
    <subcellularLocation>
        <location evidence="3">Lipid droplet</location>
    </subcellularLocation>
    <subcellularLocation>
        <location evidence="2">Membrane</location>
        <topology evidence="2">Multi-pass membrane protein</topology>
    </subcellularLocation>
</comment>
<keyword evidence="7 9" id="KW-1133">Transmembrane helix</keyword>
<evidence type="ECO:0000256" key="4">
    <source>
        <dbReference type="ARBA" id="ARBA00010858"/>
    </source>
</evidence>
<sequence length="145" mass="15517">MAEHRPLYAQYQLERHHEPRSHQVVKTATAVAVGGSLLVLAGLTLATTVIGLTVATPVLVICSPVLVPAMITMFLLMAGFLTSGGLGVAALSVLAWIYKYLRGKQLAGADQLDHASYKLVVKSRDIKDRTEQHLPGGAQVLYPSS</sequence>
<evidence type="ECO:0000313" key="10">
    <source>
        <dbReference type="EMBL" id="KAJ4951661.1"/>
    </source>
</evidence>
<dbReference type="PANTHER" id="PTHR33203">
    <property type="entry name" value="OLEOSIN"/>
    <property type="match status" value="1"/>
</dbReference>
<dbReference type="GO" id="GO:0048608">
    <property type="term" value="P:reproductive structure development"/>
    <property type="evidence" value="ECO:0007669"/>
    <property type="project" value="UniProtKB-ARBA"/>
</dbReference>
<dbReference type="OrthoDB" id="1935542at2759"/>
<keyword evidence="11" id="KW-1185">Reference proteome</keyword>
<comment type="caution">
    <text evidence="10">The sequence shown here is derived from an EMBL/GenBank/DDBJ whole genome shotgun (WGS) entry which is preliminary data.</text>
</comment>
<protein>
    <recommendedName>
        <fullName evidence="12">Oleosin</fullName>
    </recommendedName>
</protein>
<reference evidence="10" key="1">
    <citation type="journal article" date="2023" name="Plant J.">
        <title>The genome of the king protea, Protea cynaroides.</title>
        <authorList>
            <person name="Chang J."/>
            <person name="Duong T.A."/>
            <person name="Schoeman C."/>
            <person name="Ma X."/>
            <person name="Roodt D."/>
            <person name="Barker N."/>
            <person name="Li Z."/>
            <person name="Van de Peer Y."/>
            <person name="Mizrachi E."/>
        </authorList>
    </citation>
    <scope>NUCLEOTIDE SEQUENCE</scope>
    <source>
        <tissue evidence="10">Young leaves</tissue>
    </source>
</reference>
<dbReference type="GO" id="GO:0009791">
    <property type="term" value="P:post-embryonic development"/>
    <property type="evidence" value="ECO:0007669"/>
    <property type="project" value="UniProtKB-ARBA"/>
</dbReference>
<evidence type="ECO:0000256" key="8">
    <source>
        <dbReference type="ARBA" id="ARBA00023136"/>
    </source>
</evidence>